<dbReference type="FunFam" id="1.10.287.130:FF:000001">
    <property type="entry name" value="Two-component sensor histidine kinase"/>
    <property type="match status" value="1"/>
</dbReference>
<keyword evidence="10 19" id="KW-0418">Kinase</keyword>
<reference evidence="19 20" key="1">
    <citation type="journal article" date="2015" name="Nature">
        <title>rRNA introns, odd ribosomes, and small enigmatic genomes across a large radiation of phyla.</title>
        <authorList>
            <person name="Brown C.T."/>
            <person name="Hug L.A."/>
            <person name="Thomas B.C."/>
            <person name="Sharon I."/>
            <person name="Castelle C.J."/>
            <person name="Singh A."/>
            <person name="Wilkins M.J."/>
            <person name="Williams K.H."/>
            <person name="Banfield J.F."/>
        </authorList>
    </citation>
    <scope>NUCLEOTIDE SEQUENCE [LARGE SCALE GENOMIC DNA]</scope>
</reference>
<feature type="domain" description="Histidine kinase" evidence="16">
    <location>
        <begin position="258"/>
        <end position="477"/>
    </location>
</feature>
<dbReference type="InterPro" id="IPR035965">
    <property type="entry name" value="PAS-like_dom_sf"/>
</dbReference>
<evidence type="ECO:0000313" key="19">
    <source>
        <dbReference type="EMBL" id="KKQ15568.1"/>
    </source>
</evidence>
<dbReference type="SUPFAM" id="SSF55874">
    <property type="entry name" value="ATPase domain of HSP90 chaperone/DNA topoisomerase II/histidine kinase"/>
    <property type="match status" value="1"/>
</dbReference>
<feature type="domain" description="HAMP" evidence="18">
    <location>
        <begin position="59"/>
        <end position="111"/>
    </location>
</feature>
<sequence>MFLQSALIKKIFIPFFAIIFLDLLIFFLTSSFIFSKTLLFIIYLILLFLSSVIFYILIKKYLSPIGQIKNASLELTKGNLANQIRLKTGDELEIIANALNAVALNIHGTTQKFTGDTHNLNLQNQKLQSILYGLAVAVIAVDKERNVVLVNKKAEQILNLEAKAIINKKIGDILKVYNNEGEISDLIYCPISSPETSSVMFSQERVKTLSQSKKESTVDFSSLPIETSSGVDLSCVITLRDITEAKNLDDMKMDFVSMAAHELRTPLTTLKGYISVFVPEVQNILNQDQKGLLTQIKNSSDQLIALVENLLSVSRIDRGAITLNMQKADWPQLISQTVSDLKSRALEKQIELTFTPPAQAIPQVSVDKTRITEVITNLITNAVKYTDPNGRVEISVETDQTQVTTHVKDNGHGIDKETLPYLFNKFFRVQKNKLEYQTRGTGLGLYITKSIVDLHHGKIWVESEVGKGSTFSFSLPL</sequence>
<dbReference type="CDD" id="cd00082">
    <property type="entry name" value="HisKA"/>
    <property type="match status" value="1"/>
</dbReference>
<dbReference type="Pfam" id="PF00512">
    <property type="entry name" value="HisKA"/>
    <property type="match status" value="1"/>
</dbReference>
<dbReference type="GO" id="GO:0000156">
    <property type="term" value="F:phosphorelay response regulator activity"/>
    <property type="evidence" value="ECO:0007669"/>
    <property type="project" value="TreeGrafter"/>
</dbReference>
<evidence type="ECO:0000256" key="6">
    <source>
        <dbReference type="ARBA" id="ARBA00022553"/>
    </source>
</evidence>
<accession>A0A0G0F8M4</accession>
<dbReference type="CDD" id="cd06225">
    <property type="entry name" value="HAMP"/>
    <property type="match status" value="1"/>
</dbReference>
<comment type="caution">
    <text evidence="19">The sequence shown here is derived from an EMBL/GenBank/DDBJ whole genome shotgun (WGS) entry which is preliminary data.</text>
</comment>
<evidence type="ECO:0000313" key="20">
    <source>
        <dbReference type="Proteomes" id="UP000034448"/>
    </source>
</evidence>
<keyword evidence="14 15" id="KW-0472">Membrane</keyword>
<dbReference type="InterPro" id="IPR003661">
    <property type="entry name" value="HisK_dim/P_dom"/>
</dbReference>
<dbReference type="InterPro" id="IPR003594">
    <property type="entry name" value="HATPase_dom"/>
</dbReference>
<feature type="transmembrane region" description="Helical" evidence="15">
    <location>
        <begin position="40"/>
        <end position="58"/>
    </location>
</feature>
<evidence type="ECO:0000256" key="13">
    <source>
        <dbReference type="ARBA" id="ARBA00023012"/>
    </source>
</evidence>
<keyword evidence="6" id="KW-0597">Phosphoprotein</keyword>
<dbReference type="GO" id="GO:0005886">
    <property type="term" value="C:plasma membrane"/>
    <property type="evidence" value="ECO:0007669"/>
    <property type="project" value="UniProtKB-SubCell"/>
</dbReference>
<dbReference type="GO" id="GO:0030295">
    <property type="term" value="F:protein kinase activator activity"/>
    <property type="evidence" value="ECO:0007669"/>
    <property type="project" value="TreeGrafter"/>
</dbReference>
<keyword evidence="11" id="KW-0067">ATP-binding</keyword>
<keyword evidence="9" id="KW-0547">Nucleotide-binding</keyword>
<dbReference type="Gene3D" id="1.10.287.130">
    <property type="match status" value="1"/>
</dbReference>
<dbReference type="SMART" id="SM00387">
    <property type="entry name" value="HATPase_c"/>
    <property type="match status" value="1"/>
</dbReference>
<dbReference type="PANTHER" id="PTHR42878:SF7">
    <property type="entry name" value="SENSOR HISTIDINE KINASE GLRK"/>
    <property type="match status" value="1"/>
</dbReference>
<dbReference type="EC" id="2.7.13.3" evidence="4"/>
<dbReference type="CDD" id="cd00075">
    <property type="entry name" value="HATPase"/>
    <property type="match status" value="1"/>
</dbReference>
<feature type="domain" description="PAS" evidence="17">
    <location>
        <begin position="123"/>
        <end position="180"/>
    </location>
</feature>
<name>A0A0G0F8M4_9BACT</name>
<dbReference type="GO" id="GO:0005524">
    <property type="term" value="F:ATP binding"/>
    <property type="evidence" value="ECO:0007669"/>
    <property type="project" value="UniProtKB-KW"/>
</dbReference>
<dbReference type="PROSITE" id="PS50885">
    <property type="entry name" value="HAMP"/>
    <property type="match status" value="1"/>
</dbReference>
<evidence type="ECO:0000259" key="17">
    <source>
        <dbReference type="PROSITE" id="PS50112"/>
    </source>
</evidence>
<proteinExistence type="predicted"/>
<keyword evidence="12 15" id="KW-1133">Transmembrane helix</keyword>
<evidence type="ECO:0000259" key="18">
    <source>
        <dbReference type="PROSITE" id="PS50885"/>
    </source>
</evidence>
<evidence type="ECO:0000256" key="2">
    <source>
        <dbReference type="ARBA" id="ARBA00004236"/>
    </source>
</evidence>
<evidence type="ECO:0000256" key="1">
    <source>
        <dbReference type="ARBA" id="ARBA00000085"/>
    </source>
</evidence>
<dbReference type="GO" id="GO:0045121">
    <property type="term" value="C:membrane raft"/>
    <property type="evidence" value="ECO:0007669"/>
    <property type="project" value="UniProtKB-SubCell"/>
</dbReference>
<evidence type="ECO:0000256" key="11">
    <source>
        <dbReference type="ARBA" id="ARBA00022840"/>
    </source>
</evidence>
<comment type="catalytic activity">
    <reaction evidence="1">
        <text>ATP + protein L-histidine = ADP + protein N-phospho-L-histidine.</text>
        <dbReference type="EC" id="2.7.13.3"/>
    </reaction>
</comment>
<dbReference type="InterPro" id="IPR036097">
    <property type="entry name" value="HisK_dim/P_sf"/>
</dbReference>
<dbReference type="Pfam" id="PF13426">
    <property type="entry name" value="PAS_9"/>
    <property type="match status" value="1"/>
</dbReference>
<keyword evidence="8 15" id="KW-0812">Transmembrane</keyword>
<dbReference type="SMART" id="SM00388">
    <property type="entry name" value="HisKA"/>
    <property type="match status" value="1"/>
</dbReference>
<dbReference type="Pfam" id="PF02518">
    <property type="entry name" value="HATPase_c"/>
    <property type="match status" value="1"/>
</dbReference>
<dbReference type="Proteomes" id="UP000034448">
    <property type="component" value="Unassembled WGS sequence"/>
</dbReference>
<evidence type="ECO:0000256" key="10">
    <source>
        <dbReference type="ARBA" id="ARBA00022777"/>
    </source>
</evidence>
<dbReference type="PRINTS" id="PR00344">
    <property type="entry name" value="BCTRLSENSOR"/>
</dbReference>
<evidence type="ECO:0000256" key="4">
    <source>
        <dbReference type="ARBA" id="ARBA00012438"/>
    </source>
</evidence>
<evidence type="ECO:0000256" key="5">
    <source>
        <dbReference type="ARBA" id="ARBA00022475"/>
    </source>
</evidence>
<protein>
    <recommendedName>
        <fullName evidence="4">histidine kinase</fullName>
        <ecNumber evidence="4">2.7.13.3</ecNumber>
    </recommendedName>
</protein>
<evidence type="ECO:0000256" key="7">
    <source>
        <dbReference type="ARBA" id="ARBA00022679"/>
    </source>
</evidence>
<keyword evidence="5" id="KW-1003">Cell membrane</keyword>
<dbReference type="InterPro" id="IPR000014">
    <property type="entry name" value="PAS"/>
</dbReference>
<keyword evidence="7" id="KW-0808">Transferase</keyword>
<evidence type="ECO:0000256" key="14">
    <source>
        <dbReference type="ARBA" id="ARBA00023136"/>
    </source>
</evidence>
<dbReference type="InterPro" id="IPR004358">
    <property type="entry name" value="Sig_transdc_His_kin-like_C"/>
</dbReference>
<evidence type="ECO:0000256" key="12">
    <source>
        <dbReference type="ARBA" id="ARBA00022989"/>
    </source>
</evidence>
<dbReference type="FunFam" id="3.30.565.10:FF:000023">
    <property type="entry name" value="PAS domain-containing sensor histidine kinase"/>
    <property type="match status" value="1"/>
</dbReference>
<dbReference type="AlphaFoldDB" id="A0A0G0F8M4"/>
<evidence type="ECO:0000256" key="9">
    <source>
        <dbReference type="ARBA" id="ARBA00022741"/>
    </source>
</evidence>
<evidence type="ECO:0000259" key="16">
    <source>
        <dbReference type="PROSITE" id="PS50109"/>
    </source>
</evidence>
<dbReference type="Pfam" id="PF00672">
    <property type="entry name" value="HAMP"/>
    <property type="match status" value="1"/>
</dbReference>
<dbReference type="CDD" id="cd00130">
    <property type="entry name" value="PAS"/>
    <property type="match status" value="1"/>
</dbReference>
<comment type="subcellular location">
    <subcellularLocation>
        <location evidence="2">Cell membrane</location>
    </subcellularLocation>
    <subcellularLocation>
        <location evidence="3">Membrane raft</location>
        <topology evidence="3">Multi-pass membrane protein</topology>
    </subcellularLocation>
</comment>
<dbReference type="GO" id="GO:0007234">
    <property type="term" value="P:osmosensory signaling via phosphorelay pathway"/>
    <property type="evidence" value="ECO:0007669"/>
    <property type="project" value="TreeGrafter"/>
</dbReference>
<organism evidence="19 20">
    <name type="scientific">Candidatus Daviesbacteria bacterium GW2011_GWA1_36_8</name>
    <dbReference type="NCBI Taxonomy" id="1618417"/>
    <lineage>
        <taxon>Bacteria</taxon>
        <taxon>Candidatus Daviesiibacteriota</taxon>
    </lineage>
</organism>
<dbReference type="SUPFAM" id="SSF55785">
    <property type="entry name" value="PYP-like sensor domain (PAS domain)"/>
    <property type="match status" value="1"/>
</dbReference>
<dbReference type="PROSITE" id="PS50112">
    <property type="entry name" value="PAS"/>
    <property type="match status" value="1"/>
</dbReference>
<dbReference type="PROSITE" id="PS50109">
    <property type="entry name" value="HIS_KIN"/>
    <property type="match status" value="1"/>
</dbReference>
<dbReference type="Gene3D" id="3.30.565.10">
    <property type="entry name" value="Histidine kinase-like ATPase, C-terminal domain"/>
    <property type="match status" value="1"/>
</dbReference>
<dbReference type="InterPro" id="IPR050351">
    <property type="entry name" value="BphY/WalK/GraS-like"/>
</dbReference>
<dbReference type="GO" id="GO:0000155">
    <property type="term" value="F:phosphorelay sensor kinase activity"/>
    <property type="evidence" value="ECO:0007669"/>
    <property type="project" value="InterPro"/>
</dbReference>
<dbReference type="SUPFAM" id="SSF47384">
    <property type="entry name" value="Homodimeric domain of signal transducing histidine kinase"/>
    <property type="match status" value="1"/>
</dbReference>
<dbReference type="PANTHER" id="PTHR42878">
    <property type="entry name" value="TWO-COMPONENT HISTIDINE KINASE"/>
    <property type="match status" value="1"/>
</dbReference>
<evidence type="ECO:0000256" key="3">
    <source>
        <dbReference type="ARBA" id="ARBA00004314"/>
    </source>
</evidence>
<feature type="transmembrane region" description="Helical" evidence="15">
    <location>
        <begin position="12"/>
        <end position="34"/>
    </location>
</feature>
<dbReference type="NCBIfam" id="TIGR00229">
    <property type="entry name" value="sensory_box"/>
    <property type="match status" value="1"/>
</dbReference>
<dbReference type="Gene3D" id="3.30.450.20">
    <property type="entry name" value="PAS domain"/>
    <property type="match status" value="1"/>
</dbReference>
<dbReference type="InterPro" id="IPR003660">
    <property type="entry name" value="HAMP_dom"/>
</dbReference>
<keyword evidence="13" id="KW-0902">Two-component regulatory system</keyword>
<dbReference type="InterPro" id="IPR036890">
    <property type="entry name" value="HATPase_C_sf"/>
</dbReference>
<gene>
    <name evidence="19" type="ORF">US28_C0014G0011</name>
</gene>
<evidence type="ECO:0000256" key="15">
    <source>
        <dbReference type="SAM" id="Phobius"/>
    </source>
</evidence>
<dbReference type="Gene3D" id="6.10.340.10">
    <property type="match status" value="1"/>
</dbReference>
<dbReference type="InterPro" id="IPR005467">
    <property type="entry name" value="His_kinase_dom"/>
</dbReference>
<dbReference type="EMBL" id="LBSJ01000014">
    <property type="protein sequence ID" value="KKQ15568.1"/>
    <property type="molecule type" value="Genomic_DNA"/>
</dbReference>
<evidence type="ECO:0000256" key="8">
    <source>
        <dbReference type="ARBA" id="ARBA00022692"/>
    </source>
</evidence>